<organism evidence="4 5">
    <name type="scientific">Microbulbifer echini</name>
    <dbReference type="NCBI Taxonomy" id="1529067"/>
    <lineage>
        <taxon>Bacteria</taxon>
        <taxon>Pseudomonadati</taxon>
        <taxon>Pseudomonadota</taxon>
        <taxon>Gammaproteobacteria</taxon>
        <taxon>Cellvibrionales</taxon>
        <taxon>Microbulbiferaceae</taxon>
        <taxon>Microbulbifer</taxon>
    </lineage>
</organism>
<sequence>MKKIALSALIALASTSVNAGEQSFYLKASLGYVQFDSEDHFAVKEDLNSTGYAFTFGYRVNNYVAIEGSMANLGTIHRDYEFSVHTPEMYYDYDDIVIENYDYKSTSETKLKSYSLGLAFSTQIQQNLNAGFRLGVHQWCEETNGRSTYSGTRSRYSEAGRLYEVEPSNGSYKWDSDKESGSNPYYGAEVNWSTGDWGITLEHTIYEIQDDKSNLSAVGVTYSF</sequence>
<dbReference type="Pfam" id="PF13505">
    <property type="entry name" value="OMP_b-brl"/>
    <property type="match status" value="1"/>
</dbReference>
<dbReference type="InterPro" id="IPR011250">
    <property type="entry name" value="OMP/PagP_B-barrel"/>
</dbReference>
<dbReference type="InterPro" id="IPR027385">
    <property type="entry name" value="Beta-barrel_OMP"/>
</dbReference>
<name>A0ABV4NMC9_9GAMM</name>
<dbReference type="SUPFAM" id="SSF56925">
    <property type="entry name" value="OMPA-like"/>
    <property type="match status" value="1"/>
</dbReference>
<protein>
    <submittedName>
        <fullName evidence="4">Outer membrane beta-barrel protein</fullName>
    </submittedName>
</protein>
<gene>
    <name evidence="4" type="ORF">ACCI51_08470</name>
</gene>
<proteinExistence type="predicted"/>
<evidence type="ECO:0000313" key="4">
    <source>
        <dbReference type="EMBL" id="MFA0790581.1"/>
    </source>
</evidence>
<evidence type="ECO:0000259" key="3">
    <source>
        <dbReference type="Pfam" id="PF13505"/>
    </source>
</evidence>
<dbReference type="RefSeq" id="WP_371843282.1">
    <property type="nucleotide sequence ID" value="NZ_JBGMEL010000007.1"/>
</dbReference>
<accession>A0ABV4NMC9</accession>
<evidence type="ECO:0000256" key="2">
    <source>
        <dbReference type="SAM" id="SignalP"/>
    </source>
</evidence>
<evidence type="ECO:0000313" key="5">
    <source>
        <dbReference type="Proteomes" id="UP001569414"/>
    </source>
</evidence>
<feature type="domain" description="Outer membrane protein beta-barrel" evidence="3">
    <location>
        <begin position="7"/>
        <end position="224"/>
    </location>
</feature>
<dbReference type="Proteomes" id="UP001569414">
    <property type="component" value="Unassembled WGS sequence"/>
</dbReference>
<reference evidence="4 5" key="1">
    <citation type="submission" date="2024-08" db="EMBL/GenBank/DDBJ databases">
        <authorList>
            <person name="Ishaq N."/>
        </authorList>
    </citation>
    <scope>NUCLEOTIDE SEQUENCE [LARGE SCALE GENOMIC DNA]</scope>
    <source>
        <strain evidence="4 5">JCM 30400</strain>
    </source>
</reference>
<comment type="caution">
    <text evidence="4">The sequence shown here is derived from an EMBL/GenBank/DDBJ whole genome shotgun (WGS) entry which is preliminary data.</text>
</comment>
<feature type="chain" id="PRO_5045847616" evidence="2">
    <location>
        <begin position="20"/>
        <end position="224"/>
    </location>
</feature>
<feature type="signal peptide" evidence="2">
    <location>
        <begin position="1"/>
        <end position="19"/>
    </location>
</feature>
<evidence type="ECO:0000256" key="1">
    <source>
        <dbReference type="ARBA" id="ARBA00022729"/>
    </source>
</evidence>
<dbReference type="EMBL" id="JBGMEL010000007">
    <property type="protein sequence ID" value="MFA0790581.1"/>
    <property type="molecule type" value="Genomic_DNA"/>
</dbReference>
<dbReference type="Gene3D" id="2.40.160.20">
    <property type="match status" value="1"/>
</dbReference>
<keyword evidence="1 2" id="KW-0732">Signal</keyword>
<keyword evidence="5" id="KW-1185">Reference proteome</keyword>